<evidence type="ECO:0008006" key="7">
    <source>
        <dbReference type="Google" id="ProtNLM"/>
    </source>
</evidence>
<evidence type="ECO:0000256" key="1">
    <source>
        <dbReference type="ARBA" id="ARBA00009018"/>
    </source>
</evidence>
<name>A0AAW0GJW6_9APHY</name>
<keyword evidence="4" id="KW-0812">Transmembrane</keyword>
<protein>
    <recommendedName>
        <fullName evidence="7">Dephospho-CoA kinase</fullName>
    </recommendedName>
</protein>
<dbReference type="PROSITE" id="PS51219">
    <property type="entry name" value="DPCK"/>
    <property type="match status" value="1"/>
</dbReference>
<dbReference type="Gene3D" id="3.40.50.300">
    <property type="entry name" value="P-loop containing nucleotide triphosphate hydrolases"/>
    <property type="match status" value="1"/>
</dbReference>
<dbReference type="AlphaFoldDB" id="A0AAW0GJW6"/>
<keyword evidence="3" id="KW-0067">ATP-binding</keyword>
<dbReference type="FunFam" id="3.40.50.300:FF:000485">
    <property type="entry name" value="Dephospho-CoA kinase CAB5"/>
    <property type="match status" value="1"/>
</dbReference>
<evidence type="ECO:0000256" key="3">
    <source>
        <dbReference type="ARBA" id="ARBA00022840"/>
    </source>
</evidence>
<dbReference type="SUPFAM" id="SSF52540">
    <property type="entry name" value="P-loop containing nucleoside triphosphate hydrolases"/>
    <property type="match status" value="1"/>
</dbReference>
<reference evidence="5 6" key="1">
    <citation type="submission" date="2022-09" db="EMBL/GenBank/DDBJ databases">
        <authorList>
            <person name="Palmer J.M."/>
        </authorList>
    </citation>
    <scope>NUCLEOTIDE SEQUENCE [LARGE SCALE GENOMIC DNA]</scope>
    <source>
        <strain evidence="5 6">DSM 7382</strain>
    </source>
</reference>
<dbReference type="GO" id="GO:0004140">
    <property type="term" value="F:dephospho-CoA kinase activity"/>
    <property type="evidence" value="ECO:0007669"/>
    <property type="project" value="InterPro"/>
</dbReference>
<dbReference type="CDD" id="cd02022">
    <property type="entry name" value="DPCK"/>
    <property type="match status" value="1"/>
</dbReference>
<dbReference type="PANTHER" id="PTHR10695:SF46">
    <property type="entry name" value="BIFUNCTIONAL COENZYME A SYNTHASE-RELATED"/>
    <property type="match status" value="1"/>
</dbReference>
<dbReference type="EMBL" id="JASBNA010000003">
    <property type="protein sequence ID" value="KAK7693928.1"/>
    <property type="molecule type" value="Genomic_DNA"/>
</dbReference>
<evidence type="ECO:0000313" key="5">
    <source>
        <dbReference type="EMBL" id="KAK7693928.1"/>
    </source>
</evidence>
<dbReference type="PANTHER" id="PTHR10695">
    <property type="entry name" value="DEPHOSPHO-COA KINASE-RELATED"/>
    <property type="match status" value="1"/>
</dbReference>
<gene>
    <name evidence="5" type="ORF">QCA50_003502</name>
</gene>
<sequence length="242" mass="27515">MLVVGLTGGIATGKSTVSTLLKSYKIPVVDADVIAREVVLPGTSTLAKIVKTFGEDVLQPDGTLDRPKLGSIVFSDESKRKQLNAIVHPAVRKKMFWEVMRYWWRGEKMCVLDVPLLIEGGLWRFVATVVVVYCSQEIQLQRLMARDRSSREDASSRLRAQMPIVGKLDYADIVIENSGPVQELEPQLYSMLKKLRKKAGWSWRVSWLCPPWGFFSAIGTLFFAYLRRRRRLERSKTKASHT</sequence>
<dbReference type="NCBIfam" id="TIGR00152">
    <property type="entry name" value="dephospho-CoA kinase"/>
    <property type="match status" value="1"/>
</dbReference>
<keyword evidence="4" id="KW-1133">Transmembrane helix</keyword>
<proteinExistence type="inferred from homology"/>
<accession>A0AAW0GJW6</accession>
<comment type="similarity">
    <text evidence="1">Belongs to the CoaE family.</text>
</comment>
<comment type="caution">
    <text evidence="5">The sequence shown here is derived from an EMBL/GenBank/DDBJ whole genome shotgun (WGS) entry which is preliminary data.</text>
</comment>
<evidence type="ECO:0000256" key="4">
    <source>
        <dbReference type="SAM" id="Phobius"/>
    </source>
</evidence>
<evidence type="ECO:0000313" key="6">
    <source>
        <dbReference type="Proteomes" id="UP001385951"/>
    </source>
</evidence>
<dbReference type="GO" id="GO:0015937">
    <property type="term" value="P:coenzyme A biosynthetic process"/>
    <property type="evidence" value="ECO:0007669"/>
    <property type="project" value="InterPro"/>
</dbReference>
<evidence type="ECO:0000256" key="2">
    <source>
        <dbReference type="ARBA" id="ARBA00022741"/>
    </source>
</evidence>
<dbReference type="InterPro" id="IPR027417">
    <property type="entry name" value="P-loop_NTPase"/>
</dbReference>
<dbReference type="Proteomes" id="UP001385951">
    <property type="component" value="Unassembled WGS sequence"/>
</dbReference>
<dbReference type="GO" id="GO:0005524">
    <property type="term" value="F:ATP binding"/>
    <property type="evidence" value="ECO:0007669"/>
    <property type="project" value="UniProtKB-KW"/>
</dbReference>
<dbReference type="InterPro" id="IPR001977">
    <property type="entry name" value="Depp_CoAkinase"/>
</dbReference>
<keyword evidence="6" id="KW-1185">Reference proteome</keyword>
<keyword evidence="4" id="KW-0472">Membrane</keyword>
<dbReference type="Pfam" id="PF01121">
    <property type="entry name" value="CoaE"/>
    <property type="match status" value="1"/>
</dbReference>
<feature type="transmembrane region" description="Helical" evidence="4">
    <location>
        <begin position="201"/>
        <end position="226"/>
    </location>
</feature>
<keyword evidence="2" id="KW-0547">Nucleotide-binding</keyword>
<organism evidence="5 6">
    <name type="scientific">Cerrena zonata</name>
    <dbReference type="NCBI Taxonomy" id="2478898"/>
    <lineage>
        <taxon>Eukaryota</taxon>
        <taxon>Fungi</taxon>
        <taxon>Dikarya</taxon>
        <taxon>Basidiomycota</taxon>
        <taxon>Agaricomycotina</taxon>
        <taxon>Agaricomycetes</taxon>
        <taxon>Polyporales</taxon>
        <taxon>Cerrenaceae</taxon>
        <taxon>Cerrena</taxon>
    </lineage>
</organism>
<dbReference type="GO" id="GO:0005737">
    <property type="term" value="C:cytoplasm"/>
    <property type="evidence" value="ECO:0007669"/>
    <property type="project" value="UniProtKB-ARBA"/>
</dbReference>
<dbReference type="HAMAP" id="MF_00376">
    <property type="entry name" value="Dephospho_CoA_kinase"/>
    <property type="match status" value="1"/>
</dbReference>